<name>A0ABT3GJS9_9BACT</name>
<sequence length="178" mass="19313">MSGELPTTGEDADPGLTLEPNGESEPEPCAHCGHYSRSVNGFIHRGENGPTCAAYLVHWTLGVSEHLANFDLILGPWGDGADPALRLAISLTYRNDAEQRGFTLIDAKGRPHDKREMVGRALARDEVIGSPTLAAEVFRLVDFILLHDSRIGSIETKPHGIRSGVGKIFRFFGKRAGP</sequence>
<proteinExistence type="predicted"/>
<organism evidence="2 3">
    <name type="scientific">Luteolibacter arcticus</name>
    <dbReference type="NCBI Taxonomy" id="1581411"/>
    <lineage>
        <taxon>Bacteria</taxon>
        <taxon>Pseudomonadati</taxon>
        <taxon>Verrucomicrobiota</taxon>
        <taxon>Verrucomicrobiia</taxon>
        <taxon>Verrucomicrobiales</taxon>
        <taxon>Verrucomicrobiaceae</taxon>
        <taxon>Luteolibacter</taxon>
    </lineage>
</organism>
<dbReference type="EMBL" id="JAPDDT010000005">
    <property type="protein sequence ID" value="MCW1923779.1"/>
    <property type="molecule type" value="Genomic_DNA"/>
</dbReference>
<dbReference type="RefSeq" id="WP_264487887.1">
    <property type="nucleotide sequence ID" value="NZ_JAPDDT010000005.1"/>
</dbReference>
<gene>
    <name evidence="2" type="ORF">OKA05_14525</name>
</gene>
<keyword evidence="3" id="KW-1185">Reference proteome</keyword>
<protein>
    <submittedName>
        <fullName evidence="2">Uncharacterized protein</fullName>
    </submittedName>
</protein>
<reference evidence="2 3" key="1">
    <citation type="submission" date="2022-10" db="EMBL/GenBank/DDBJ databases">
        <title>Luteolibacter arcticus strain CCTCC AB 2014275, whole genome shotgun sequencing project.</title>
        <authorList>
            <person name="Zhao G."/>
            <person name="Shen L."/>
        </authorList>
    </citation>
    <scope>NUCLEOTIDE SEQUENCE [LARGE SCALE GENOMIC DNA]</scope>
    <source>
        <strain evidence="2 3">CCTCC AB 2014275</strain>
    </source>
</reference>
<evidence type="ECO:0000256" key="1">
    <source>
        <dbReference type="SAM" id="MobiDB-lite"/>
    </source>
</evidence>
<accession>A0ABT3GJS9</accession>
<dbReference type="Proteomes" id="UP001320876">
    <property type="component" value="Unassembled WGS sequence"/>
</dbReference>
<comment type="caution">
    <text evidence="2">The sequence shown here is derived from an EMBL/GenBank/DDBJ whole genome shotgun (WGS) entry which is preliminary data.</text>
</comment>
<feature type="region of interest" description="Disordered" evidence="1">
    <location>
        <begin position="1"/>
        <end position="26"/>
    </location>
</feature>
<evidence type="ECO:0000313" key="3">
    <source>
        <dbReference type="Proteomes" id="UP001320876"/>
    </source>
</evidence>
<evidence type="ECO:0000313" key="2">
    <source>
        <dbReference type="EMBL" id="MCW1923779.1"/>
    </source>
</evidence>